<dbReference type="InterPro" id="IPR001663">
    <property type="entry name" value="Rng_hydr_dOase-A"/>
</dbReference>
<evidence type="ECO:0000256" key="4">
    <source>
        <dbReference type="ARBA" id="ARBA00023002"/>
    </source>
</evidence>
<evidence type="ECO:0000256" key="6">
    <source>
        <dbReference type="ARBA" id="ARBA00023014"/>
    </source>
</evidence>
<dbReference type="GO" id="GO:0051537">
    <property type="term" value="F:2 iron, 2 sulfur cluster binding"/>
    <property type="evidence" value="ECO:0007669"/>
    <property type="project" value="UniProtKB-KW"/>
</dbReference>
<sequence length="437" mass="48817">MTDVEGPAIASLIQPDRVHRTIYTDAAIFEAEMARIFERTWIYIGHESQIPAAGGYYATTIGRRPVVMVRQRDGAIVVLHNRCAHKGALLVPRGAGNVKAFRCAYHGWCYHLDGQIMTIPRESGYAASGFGKHRREANMPPVARYGVYRGFVFASLAAEGPALEDWLVGVGGSIDNMIDRSPEGALEIVAPPLRYRMRVNWKFHVENLNDLLHPMVAHQSATEAGRRTASRHVEPGEKAPMAIEILAPFSNSYDFFEEMGLHAFPYGHSYSGGRTSIHAAYSDIPGYHEALERTYGEARTQEILSTNRHNTVVYPSLTLKGAIQTIRVVKPIAVDCTEIESWTFRLKGAPDELLRRSVLYNNLINSSAGLVQPDDHEAYLRLQHGLLSEGLDWVSMHRHLGEEQQDGDGGRSATGSSDMVFRNQYREWQRLMTEEAA</sequence>
<accession>A0A975D778</accession>
<dbReference type="SUPFAM" id="SSF50022">
    <property type="entry name" value="ISP domain"/>
    <property type="match status" value="1"/>
</dbReference>
<evidence type="ECO:0000259" key="7">
    <source>
        <dbReference type="PROSITE" id="PS51296"/>
    </source>
</evidence>
<evidence type="ECO:0000256" key="3">
    <source>
        <dbReference type="ARBA" id="ARBA00022723"/>
    </source>
</evidence>
<dbReference type="Proteomes" id="UP000664914">
    <property type="component" value="Chromosome"/>
</dbReference>
<dbReference type="InterPro" id="IPR015879">
    <property type="entry name" value="Ring_hydroxy_dOase_asu_C_dom"/>
</dbReference>
<evidence type="ECO:0000313" key="8">
    <source>
        <dbReference type="EMBL" id="QTH23989.1"/>
    </source>
</evidence>
<dbReference type="InterPro" id="IPR017941">
    <property type="entry name" value="Rieske_2Fe-2S"/>
</dbReference>
<evidence type="ECO:0000256" key="5">
    <source>
        <dbReference type="ARBA" id="ARBA00023004"/>
    </source>
</evidence>
<dbReference type="Gene3D" id="2.102.10.10">
    <property type="entry name" value="Rieske [2Fe-2S] iron-sulphur domain"/>
    <property type="match status" value="1"/>
</dbReference>
<organism evidence="8 9">
    <name type="scientific">Rhizorhabdus wittichii</name>
    <dbReference type="NCBI Taxonomy" id="160791"/>
    <lineage>
        <taxon>Bacteria</taxon>
        <taxon>Pseudomonadati</taxon>
        <taxon>Pseudomonadota</taxon>
        <taxon>Alphaproteobacteria</taxon>
        <taxon>Sphingomonadales</taxon>
        <taxon>Sphingomonadaceae</taxon>
        <taxon>Rhizorhabdus</taxon>
    </lineage>
</organism>
<evidence type="ECO:0000256" key="1">
    <source>
        <dbReference type="ARBA" id="ARBA00008751"/>
    </source>
</evidence>
<dbReference type="Pfam" id="PF00355">
    <property type="entry name" value="Rieske"/>
    <property type="match status" value="1"/>
</dbReference>
<dbReference type="GO" id="GO:0016491">
    <property type="term" value="F:oxidoreductase activity"/>
    <property type="evidence" value="ECO:0007669"/>
    <property type="project" value="UniProtKB-KW"/>
</dbReference>
<evidence type="ECO:0000313" key="9">
    <source>
        <dbReference type="Proteomes" id="UP000664914"/>
    </source>
</evidence>
<keyword evidence="4" id="KW-0560">Oxidoreductase</keyword>
<keyword evidence="2" id="KW-0001">2Fe-2S</keyword>
<keyword evidence="3" id="KW-0479">Metal-binding</keyword>
<dbReference type="RefSeq" id="WP_208634113.1">
    <property type="nucleotide sequence ID" value="NZ_CP059319.1"/>
</dbReference>
<reference evidence="8" key="2">
    <citation type="submission" date="2021-04" db="EMBL/GenBank/DDBJ databases">
        <title>Isolation and genomic analysis of the ibuprofen-degrading bacterium Sphingomonas strain MPO218.</title>
        <authorList>
            <person name="Aulestia M."/>
            <person name="Flores A."/>
            <person name="Mangas E.L."/>
            <person name="Perez-Pulido A.J."/>
            <person name="Santero E."/>
            <person name="Camacho E.M."/>
        </authorList>
    </citation>
    <scope>NUCLEOTIDE SEQUENCE</scope>
    <source>
        <strain evidence="8">MPO218</strain>
    </source>
</reference>
<reference evidence="8" key="1">
    <citation type="submission" date="2020-07" db="EMBL/GenBank/DDBJ databases">
        <authorList>
            <person name="Camacho E."/>
        </authorList>
    </citation>
    <scope>NUCLEOTIDE SEQUENCE</scope>
    <source>
        <strain evidence="8">MPO218</strain>
    </source>
</reference>
<dbReference type="PROSITE" id="PS51296">
    <property type="entry name" value="RIESKE"/>
    <property type="match status" value="1"/>
</dbReference>
<dbReference type="Pfam" id="PF00848">
    <property type="entry name" value="Ring_hydroxyl_A"/>
    <property type="match status" value="1"/>
</dbReference>
<keyword evidence="6" id="KW-0411">Iron-sulfur</keyword>
<dbReference type="PANTHER" id="PTHR43756:SF1">
    <property type="entry name" value="3-PHENYLPROPIONATE_CINNAMIC ACID DIOXYGENASE SUBUNIT ALPHA"/>
    <property type="match status" value="1"/>
</dbReference>
<dbReference type="Gene3D" id="3.90.380.10">
    <property type="entry name" value="Naphthalene 1,2-dioxygenase Alpha Subunit, Chain A, domain 1"/>
    <property type="match status" value="1"/>
</dbReference>
<dbReference type="InterPro" id="IPR036922">
    <property type="entry name" value="Rieske_2Fe-2S_sf"/>
</dbReference>
<gene>
    <name evidence="8" type="ORF">HRJ34_11025</name>
</gene>
<dbReference type="AlphaFoldDB" id="A0A975D778"/>
<keyword evidence="5" id="KW-0408">Iron</keyword>
<feature type="domain" description="Rieske" evidence="7">
    <location>
        <begin position="42"/>
        <end position="122"/>
    </location>
</feature>
<dbReference type="EMBL" id="CP059319">
    <property type="protein sequence ID" value="QTH23989.1"/>
    <property type="molecule type" value="Genomic_DNA"/>
</dbReference>
<dbReference type="GO" id="GO:0005506">
    <property type="term" value="F:iron ion binding"/>
    <property type="evidence" value="ECO:0007669"/>
    <property type="project" value="InterPro"/>
</dbReference>
<name>A0A975D778_9SPHN</name>
<protein>
    <submittedName>
        <fullName evidence="8">Rieske 2Fe-2S domain-containing protein</fullName>
    </submittedName>
</protein>
<dbReference type="PANTHER" id="PTHR43756">
    <property type="entry name" value="CHOLINE MONOOXYGENASE, CHLOROPLASTIC"/>
    <property type="match status" value="1"/>
</dbReference>
<evidence type="ECO:0000256" key="2">
    <source>
        <dbReference type="ARBA" id="ARBA00022714"/>
    </source>
</evidence>
<dbReference type="SUPFAM" id="SSF55961">
    <property type="entry name" value="Bet v1-like"/>
    <property type="match status" value="1"/>
</dbReference>
<proteinExistence type="inferred from homology"/>
<comment type="similarity">
    <text evidence="1">Belongs to the bacterial ring-hydroxylating dioxygenase alpha subunit family.</text>
</comment>
<dbReference type="CDD" id="cd08879">
    <property type="entry name" value="RHO_alpha_C_AntDO-like"/>
    <property type="match status" value="1"/>
</dbReference>
<dbReference type="PRINTS" id="PR00090">
    <property type="entry name" value="RNGDIOXGNASE"/>
</dbReference>